<feature type="region of interest" description="Disordered" evidence="1">
    <location>
        <begin position="99"/>
        <end position="118"/>
    </location>
</feature>
<dbReference type="KEGG" id="hfe:HFELIS_13680"/>
<dbReference type="GeneID" id="36133685"/>
<protein>
    <recommendedName>
        <fullName evidence="2">DUF2470 domain-containing protein</fullName>
    </recommendedName>
</protein>
<accession>E7AA33</accession>
<evidence type="ECO:0000256" key="1">
    <source>
        <dbReference type="SAM" id="MobiDB-lite"/>
    </source>
</evidence>
<keyword evidence="4" id="KW-1185">Reference proteome</keyword>
<dbReference type="Proteomes" id="UP000007934">
    <property type="component" value="Chromosome"/>
</dbReference>
<dbReference type="InterPro" id="IPR019595">
    <property type="entry name" value="DUF2470"/>
</dbReference>
<sequence length="237" mass="25931">MDKKHAMEILNSKQLVNLVKLLEKEGVHNATEVQVQDLNLTEMKIAYSKEGKQEVLTLKFPKKLENFEGIRDALISMLGIDAQASQEAPHAQGFQNADPNAHFGPQAGGFQGQMPFNQHGPAHGFGHAGFGMPFHGFPPVCGMFVWGFVPFYGFPMGGFQHHHAHMGGFSPMGNHAHMNHFHHMGHPQHMGNFQQPGQTPHGRGDHAQMGGQQMRGAPHAQAPASNPRGDAPQGRHS</sequence>
<evidence type="ECO:0000313" key="4">
    <source>
        <dbReference type="Proteomes" id="UP000007934"/>
    </source>
</evidence>
<dbReference type="AlphaFoldDB" id="E7AA33"/>
<dbReference type="Gene3D" id="3.20.180.10">
    <property type="entry name" value="PNP-oxidase-like"/>
    <property type="match status" value="1"/>
</dbReference>
<proteinExistence type="predicted"/>
<evidence type="ECO:0000259" key="2">
    <source>
        <dbReference type="Pfam" id="PF10615"/>
    </source>
</evidence>
<dbReference type="RefSeq" id="WP_013469816.1">
    <property type="nucleotide sequence ID" value="NC_014810.2"/>
</dbReference>
<gene>
    <name evidence="3" type="ordered locus">Hfelis_13680</name>
</gene>
<evidence type="ECO:0000313" key="3">
    <source>
        <dbReference type="EMBL" id="CBY83452.1"/>
    </source>
</evidence>
<feature type="domain" description="DUF2470" evidence="2">
    <location>
        <begin position="14"/>
        <end position="77"/>
    </location>
</feature>
<organism evidence="3 4">
    <name type="scientific">Helicobacter felis (strain ATCC 49179 / CCUG 28539 / NCTC 12436 / CS1)</name>
    <dbReference type="NCBI Taxonomy" id="936155"/>
    <lineage>
        <taxon>Bacteria</taxon>
        <taxon>Pseudomonadati</taxon>
        <taxon>Campylobacterota</taxon>
        <taxon>Epsilonproteobacteria</taxon>
        <taxon>Campylobacterales</taxon>
        <taxon>Helicobacteraceae</taxon>
        <taxon>Helicobacter</taxon>
    </lineage>
</organism>
<reference evidence="3 4" key="1">
    <citation type="journal article" date="2011" name="Genome Biol. Evol.">
        <title>Comparative whole genome sequence analysis of the carcinogenic bacterial model pathogen Helicobacter felis.</title>
        <authorList>
            <person name="Arnold I.C."/>
            <person name="Zigova Z."/>
            <person name="Holden M."/>
            <person name="Lawley T.D."/>
            <person name="Rad R."/>
            <person name="Dougan G."/>
            <person name="Falkow S."/>
            <person name="Bentley S.D."/>
            <person name="Muller A."/>
        </authorList>
    </citation>
    <scope>NUCLEOTIDE SEQUENCE [LARGE SCALE GENOMIC DNA]</scope>
    <source>
        <strain evidence="4">ATCC 49179 / CCUG 28539 / NCTC 12436 / CS1</strain>
    </source>
</reference>
<dbReference type="EMBL" id="FQ670179">
    <property type="protein sequence ID" value="CBY83452.1"/>
    <property type="molecule type" value="Genomic_DNA"/>
</dbReference>
<feature type="compositionally biased region" description="Basic residues" evidence="1">
    <location>
        <begin position="177"/>
        <end position="186"/>
    </location>
</feature>
<dbReference type="HOGENOM" id="CLU_1169393_0_0_7"/>
<feature type="region of interest" description="Disordered" evidence="1">
    <location>
        <begin position="177"/>
        <end position="237"/>
    </location>
</feature>
<dbReference type="Pfam" id="PF10615">
    <property type="entry name" value="DUF2470"/>
    <property type="match status" value="1"/>
</dbReference>
<name>E7AA33_HELFC</name>
<dbReference type="InterPro" id="IPR037119">
    <property type="entry name" value="Haem_oxidase_HugZ-like_sf"/>
</dbReference>
<dbReference type="OrthoDB" id="5330058at2"/>